<proteinExistence type="predicted"/>
<gene>
    <name evidence="6" type="ORF">ACH47X_16410</name>
</gene>
<dbReference type="Pfam" id="PF00440">
    <property type="entry name" value="TetR_N"/>
    <property type="match status" value="1"/>
</dbReference>
<keyword evidence="2 4" id="KW-0238">DNA-binding</keyword>
<sequence length="262" mass="27985">MTSPQRAAPAPRSTLTRARVLESAVALADRDGLGTLTMRSLARELGIEAMSLYHHVTSKENLLDGVVDLVAAEIEDAVAELQPPADDAPPSAWKPAVRRQILTARSVLLRHPWASQALQTRTSFSLHVVRYFDSLVGLMRRGGLSYDLIHHAMHALGSRALGFSQELFEPDGAVAGFAAGGRPAEGADDATVAMLEQVADQVPHMIEMLAEVGHEGPGSTLGWCDDQTEFEFGLDLILDGLERLRVSAAGRTPGSPPASPPS</sequence>
<feature type="DNA-binding region" description="H-T-H motif" evidence="4">
    <location>
        <begin position="37"/>
        <end position="56"/>
    </location>
</feature>
<dbReference type="Pfam" id="PF02909">
    <property type="entry name" value="TetR_C_1"/>
    <property type="match status" value="1"/>
</dbReference>
<feature type="domain" description="HTH tetR-type" evidence="5">
    <location>
        <begin position="14"/>
        <end position="74"/>
    </location>
</feature>
<dbReference type="PROSITE" id="PS50977">
    <property type="entry name" value="HTH_TETR_2"/>
    <property type="match status" value="1"/>
</dbReference>
<dbReference type="InterPro" id="IPR004111">
    <property type="entry name" value="Repressor_TetR_C"/>
</dbReference>
<keyword evidence="3" id="KW-0804">Transcription</keyword>
<dbReference type="SUPFAM" id="SSF46689">
    <property type="entry name" value="Homeodomain-like"/>
    <property type="match status" value="1"/>
</dbReference>
<keyword evidence="1" id="KW-0805">Transcription regulation</keyword>
<dbReference type="PRINTS" id="PR00455">
    <property type="entry name" value="HTHTETR"/>
</dbReference>
<evidence type="ECO:0000256" key="2">
    <source>
        <dbReference type="ARBA" id="ARBA00023125"/>
    </source>
</evidence>
<evidence type="ECO:0000259" key="5">
    <source>
        <dbReference type="PROSITE" id="PS50977"/>
    </source>
</evidence>
<dbReference type="InterPro" id="IPR009057">
    <property type="entry name" value="Homeodomain-like_sf"/>
</dbReference>
<evidence type="ECO:0000313" key="7">
    <source>
        <dbReference type="Proteomes" id="UP001611580"/>
    </source>
</evidence>
<reference evidence="6 7" key="1">
    <citation type="submission" date="2024-10" db="EMBL/GenBank/DDBJ databases">
        <title>The Natural Products Discovery Center: Release of the First 8490 Sequenced Strains for Exploring Actinobacteria Biosynthetic Diversity.</title>
        <authorList>
            <person name="Kalkreuter E."/>
            <person name="Kautsar S.A."/>
            <person name="Yang D."/>
            <person name="Bader C.D."/>
            <person name="Teijaro C.N."/>
            <person name="Fluegel L."/>
            <person name="Davis C.M."/>
            <person name="Simpson J.R."/>
            <person name="Lauterbach L."/>
            <person name="Steele A.D."/>
            <person name="Gui C."/>
            <person name="Meng S."/>
            <person name="Li G."/>
            <person name="Viehrig K."/>
            <person name="Ye F."/>
            <person name="Su P."/>
            <person name="Kiefer A.F."/>
            <person name="Nichols A."/>
            <person name="Cepeda A.J."/>
            <person name="Yan W."/>
            <person name="Fan B."/>
            <person name="Jiang Y."/>
            <person name="Adhikari A."/>
            <person name="Zheng C.-J."/>
            <person name="Schuster L."/>
            <person name="Cowan T.M."/>
            <person name="Smanski M.J."/>
            <person name="Chevrette M.G."/>
            <person name="De Carvalho L.P.S."/>
            <person name="Shen B."/>
        </authorList>
    </citation>
    <scope>NUCLEOTIDE SEQUENCE [LARGE SCALE GENOMIC DNA]</scope>
    <source>
        <strain evidence="6 7">NPDC019481</strain>
    </source>
</reference>
<dbReference type="Proteomes" id="UP001611580">
    <property type="component" value="Unassembled WGS sequence"/>
</dbReference>
<dbReference type="InterPro" id="IPR036271">
    <property type="entry name" value="Tet_transcr_reg_TetR-rel_C_sf"/>
</dbReference>
<dbReference type="InterPro" id="IPR001647">
    <property type="entry name" value="HTH_TetR"/>
</dbReference>
<dbReference type="EMBL" id="JBIRYI010000009">
    <property type="protein sequence ID" value="MFI2488498.1"/>
    <property type="molecule type" value="Genomic_DNA"/>
</dbReference>
<organism evidence="6 7">
    <name type="scientific">Promicromonospora kroppenstedtii</name>
    <dbReference type="NCBI Taxonomy" id="440482"/>
    <lineage>
        <taxon>Bacteria</taxon>
        <taxon>Bacillati</taxon>
        <taxon>Actinomycetota</taxon>
        <taxon>Actinomycetes</taxon>
        <taxon>Micrococcales</taxon>
        <taxon>Promicromonosporaceae</taxon>
        <taxon>Promicromonospora</taxon>
    </lineage>
</organism>
<keyword evidence="7" id="KW-1185">Reference proteome</keyword>
<evidence type="ECO:0000313" key="6">
    <source>
        <dbReference type="EMBL" id="MFI2488498.1"/>
    </source>
</evidence>
<evidence type="ECO:0000256" key="4">
    <source>
        <dbReference type="PROSITE-ProRule" id="PRU00335"/>
    </source>
</evidence>
<dbReference type="Gene3D" id="1.10.10.60">
    <property type="entry name" value="Homeodomain-like"/>
    <property type="match status" value="1"/>
</dbReference>
<name>A0ABW7XLU0_9MICO</name>
<dbReference type="Gene3D" id="1.10.357.10">
    <property type="entry name" value="Tetracycline Repressor, domain 2"/>
    <property type="match status" value="1"/>
</dbReference>
<dbReference type="SUPFAM" id="SSF48498">
    <property type="entry name" value="Tetracyclin repressor-like, C-terminal domain"/>
    <property type="match status" value="1"/>
</dbReference>
<accession>A0ABW7XLU0</accession>
<dbReference type="InterPro" id="IPR050109">
    <property type="entry name" value="HTH-type_TetR-like_transc_reg"/>
</dbReference>
<evidence type="ECO:0000256" key="1">
    <source>
        <dbReference type="ARBA" id="ARBA00023015"/>
    </source>
</evidence>
<dbReference type="PANTHER" id="PTHR30055:SF151">
    <property type="entry name" value="TRANSCRIPTIONAL REGULATORY PROTEIN"/>
    <property type="match status" value="1"/>
</dbReference>
<dbReference type="RefSeq" id="WP_397405643.1">
    <property type="nucleotide sequence ID" value="NZ_JBIRYI010000009.1"/>
</dbReference>
<dbReference type="PANTHER" id="PTHR30055">
    <property type="entry name" value="HTH-TYPE TRANSCRIPTIONAL REGULATOR RUTR"/>
    <property type="match status" value="1"/>
</dbReference>
<comment type="caution">
    <text evidence="6">The sequence shown here is derived from an EMBL/GenBank/DDBJ whole genome shotgun (WGS) entry which is preliminary data.</text>
</comment>
<protein>
    <submittedName>
        <fullName evidence="6">TetR/AcrR family transcriptional regulator</fullName>
    </submittedName>
</protein>
<evidence type="ECO:0000256" key="3">
    <source>
        <dbReference type="ARBA" id="ARBA00023163"/>
    </source>
</evidence>